<reference evidence="1 2" key="1">
    <citation type="submission" date="2020-06" db="EMBL/GenBank/DDBJ databases">
        <title>Actinomadura xiongansis sp. nov., isolated from soil of Baiyangdian.</title>
        <authorList>
            <person name="Zhang X."/>
        </authorList>
    </citation>
    <scope>NUCLEOTIDE SEQUENCE [LARGE SCALE GENOMIC DNA]</scope>
    <source>
        <strain evidence="1 2">HBUM206468</strain>
    </source>
</reference>
<dbReference type="Proteomes" id="UP000805614">
    <property type="component" value="Unassembled WGS sequence"/>
</dbReference>
<gene>
    <name evidence="1" type="ORF">HKK74_17460</name>
</gene>
<evidence type="ECO:0000313" key="2">
    <source>
        <dbReference type="Proteomes" id="UP000805614"/>
    </source>
</evidence>
<comment type="caution">
    <text evidence="1">The sequence shown here is derived from an EMBL/GenBank/DDBJ whole genome shotgun (WGS) entry which is preliminary data.</text>
</comment>
<accession>A0ABR7LR02</accession>
<evidence type="ECO:0000313" key="1">
    <source>
        <dbReference type="EMBL" id="MBC6467272.1"/>
    </source>
</evidence>
<dbReference type="RefSeq" id="WP_187244289.1">
    <property type="nucleotide sequence ID" value="NZ_BAAAOK010000005.1"/>
</dbReference>
<proteinExistence type="predicted"/>
<organism evidence="1 2">
    <name type="scientific">Actinomadura alba</name>
    <dbReference type="NCBI Taxonomy" id="406431"/>
    <lineage>
        <taxon>Bacteria</taxon>
        <taxon>Bacillati</taxon>
        <taxon>Actinomycetota</taxon>
        <taxon>Actinomycetes</taxon>
        <taxon>Streptosporangiales</taxon>
        <taxon>Thermomonosporaceae</taxon>
        <taxon>Actinomadura</taxon>
    </lineage>
</organism>
<name>A0ABR7LR02_9ACTN</name>
<keyword evidence="2" id="KW-1185">Reference proteome</keyword>
<protein>
    <submittedName>
        <fullName evidence="1">Uncharacterized protein</fullName>
    </submittedName>
</protein>
<dbReference type="EMBL" id="JABVEC010000012">
    <property type="protein sequence ID" value="MBC6467272.1"/>
    <property type="molecule type" value="Genomic_DNA"/>
</dbReference>
<sequence length="54" mass="6220">MLPDVHGWSFRQAQGPPLPGIQGIYSHVTATMRERLTAKLQRQWAALNRQRPRP</sequence>